<feature type="disulfide bond" evidence="16">
    <location>
        <begin position="4718"/>
        <end position="4727"/>
    </location>
</feature>
<evidence type="ECO:0000256" key="2">
    <source>
        <dbReference type="ARBA" id="ARBA00009939"/>
    </source>
</evidence>
<feature type="disulfide bond" evidence="16">
    <location>
        <begin position="4489"/>
        <end position="4498"/>
    </location>
</feature>
<feature type="domain" description="EGF-like" evidence="20">
    <location>
        <begin position="4693"/>
        <end position="4728"/>
    </location>
</feature>
<dbReference type="PROSITE" id="PS01209">
    <property type="entry name" value="LDLRA_1"/>
    <property type="match status" value="15"/>
</dbReference>
<dbReference type="PROSITE" id="PS51120">
    <property type="entry name" value="LDLRB"/>
    <property type="match status" value="10"/>
</dbReference>
<keyword evidence="12" id="KW-0675">Receptor</keyword>
<comment type="subcellular location">
    <subcellularLocation>
        <location evidence="15">Membrane</location>
        <location evidence="15">Coated pit</location>
    </subcellularLocation>
    <subcellularLocation>
        <location evidence="1">Membrane</location>
        <topology evidence="1">Single-pass type I membrane protein</topology>
    </subcellularLocation>
</comment>
<feature type="disulfide bond" evidence="16">
    <location>
        <begin position="4527"/>
        <end position="4536"/>
    </location>
</feature>
<keyword evidence="9 19" id="KW-1133">Transmembrane helix</keyword>
<dbReference type="SUPFAM" id="SSF57424">
    <property type="entry name" value="LDL receptor-like module"/>
    <property type="match status" value="26"/>
</dbReference>
<dbReference type="PROSITE" id="PS50026">
    <property type="entry name" value="EGF_3"/>
    <property type="match status" value="8"/>
</dbReference>
<feature type="repeat" description="LDL-receptor class B" evidence="18">
    <location>
        <begin position="3345"/>
        <end position="3388"/>
    </location>
</feature>
<feature type="repeat" description="LDL-receptor class B" evidence="18">
    <location>
        <begin position="3474"/>
        <end position="3517"/>
    </location>
</feature>
<evidence type="ECO:0000256" key="13">
    <source>
        <dbReference type="ARBA" id="ARBA00023176"/>
    </source>
</evidence>
<dbReference type="SMART" id="SM00181">
    <property type="entry name" value="EGF"/>
    <property type="match status" value="29"/>
</dbReference>
<feature type="repeat" description="LDL-receptor class B" evidence="18">
    <location>
        <begin position="1563"/>
        <end position="1611"/>
    </location>
</feature>
<feature type="repeat" description="LDL-receptor class B" evidence="18">
    <location>
        <begin position="3389"/>
        <end position="3432"/>
    </location>
</feature>
<feature type="domain" description="EGF-like" evidence="20">
    <location>
        <begin position="4541"/>
        <end position="4574"/>
    </location>
</feature>
<dbReference type="PANTHER" id="PTHR22722">
    <property type="entry name" value="LOW-DENSITY LIPOPROTEIN RECEPTOR-RELATED PROTEIN 2-RELATED"/>
    <property type="match status" value="1"/>
</dbReference>
<dbReference type="InterPro" id="IPR009030">
    <property type="entry name" value="Growth_fac_rcpt_cys_sf"/>
</dbReference>
<dbReference type="PROSITE" id="PS50068">
    <property type="entry name" value="LDLRA_2"/>
    <property type="match status" value="30"/>
</dbReference>
<keyword evidence="7" id="KW-0677">Repeat</keyword>
<reference evidence="21 22" key="1">
    <citation type="journal article" date="2015" name="Genome Biol.">
        <title>Comparative genomics of Steinernema reveals deeply conserved gene regulatory networks.</title>
        <authorList>
            <person name="Dillman A.R."/>
            <person name="Macchietto M."/>
            <person name="Porter C.F."/>
            <person name="Rogers A."/>
            <person name="Williams B."/>
            <person name="Antoshechkin I."/>
            <person name="Lee M.M."/>
            <person name="Goodwin Z."/>
            <person name="Lu X."/>
            <person name="Lewis E.E."/>
            <person name="Goodrich-Blair H."/>
            <person name="Stock S.P."/>
            <person name="Adams B.J."/>
            <person name="Sternberg P.W."/>
            <person name="Mortazavi A."/>
        </authorList>
    </citation>
    <scope>NUCLEOTIDE SEQUENCE [LARGE SCALE GENOMIC DNA]</scope>
    <source>
        <strain evidence="21 22">ALL</strain>
    </source>
</reference>
<feature type="disulfide bond" evidence="17">
    <location>
        <begin position="2827"/>
        <end position="2845"/>
    </location>
</feature>
<feature type="disulfide bond" evidence="16">
    <location>
        <begin position="4564"/>
        <end position="4573"/>
    </location>
</feature>
<feature type="disulfide bond" evidence="17">
    <location>
        <begin position="3917"/>
        <end position="3929"/>
    </location>
</feature>
<keyword evidence="10 19" id="KW-0472">Membrane</keyword>
<evidence type="ECO:0000256" key="19">
    <source>
        <dbReference type="SAM" id="Phobius"/>
    </source>
</evidence>
<dbReference type="InterPro" id="IPR036055">
    <property type="entry name" value="LDL_receptor-like_sf"/>
</dbReference>
<keyword evidence="5 19" id="KW-0812">Transmembrane</keyword>
<feature type="domain" description="EGF-like" evidence="20">
    <location>
        <begin position="4618"/>
        <end position="4655"/>
    </location>
</feature>
<keyword evidence="3 16" id="KW-0245">EGF-like domain</keyword>
<feature type="disulfide bond" evidence="17">
    <location>
        <begin position="2820"/>
        <end position="2832"/>
    </location>
</feature>
<feature type="disulfide bond" evidence="17">
    <location>
        <begin position="2803"/>
        <end position="2818"/>
    </location>
</feature>
<evidence type="ECO:0000256" key="15">
    <source>
        <dbReference type="ARBA" id="ARBA00037878"/>
    </source>
</evidence>
<feature type="domain" description="EGF-like" evidence="20">
    <location>
        <begin position="4462"/>
        <end position="4499"/>
    </location>
</feature>
<dbReference type="Pfam" id="PF00057">
    <property type="entry name" value="Ldl_recept_a"/>
    <property type="match status" value="24"/>
</dbReference>
<dbReference type="GO" id="GO:0043235">
    <property type="term" value="C:receptor complex"/>
    <property type="evidence" value="ECO:0007669"/>
    <property type="project" value="TreeGrafter"/>
</dbReference>
<dbReference type="Pfam" id="PF00058">
    <property type="entry name" value="Ldl_recept_b"/>
    <property type="match status" value="7"/>
</dbReference>
<feature type="disulfide bond" evidence="16">
    <location>
        <begin position="4645"/>
        <end position="4654"/>
    </location>
</feature>
<evidence type="ECO:0000256" key="9">
    <source>
        <dbReference type="ARBA" id="ARBA00022989"/>
    </source>
</evidence>
<dbReference type="InterPro" id="IPR023415">
    <property type="entry name" value="LDLR_class-A_CS"/>
</dbReference>
<feature type="disulfide bond" evidence="17">
    <location>
        <begin position="2977"/>
        <end position="2992"/>
    </location>
</feature>
<dbReference type="CDD" id="cd00054">
    <property type="entry name" value="EGF_CA"/>
    <property type="match status" value="1"/>
</dbReference>
<dbReference type="FunFam" id="4.10.400.10:FF:000034">
    <property type="entry name" value="Low-density lipoprotein receptor-related protein 2"/>
    <property type="match status" value="2"/>
</dbReference>
<evidence type="ECO:0000256" key="1">
    <source>
        <dbReference type="ARBA" id="ARBA00004479"/>
    </source>
</evidence>
<evidence type="ECO:0000256" key="16">
    <source>
        <dbReference type="PROSITE-ProRule" id="PRU00076"/>
    </source>
</evidence>
<feature type="domain" description="EGF-like" evidence="20">
    <location>
        <begin position="4731"/>
        <end position="4768"/>
    </location>
</feature>
<feature type="repeat" description="LDL-receptor class B" evidence="18">
    <location>
        <begin position="784"/>
        <end position="834"/>
    </location>
</feature>
<feature type="disulfide bond" evidence="17">
    <location>
        <begin position="3697"/>
        <end position="3709"/>
    </location>
</feature>
<evidence type="ECO:0000256" key="18">
    <source>
        <dbReference type="PROSITE-ProRule" id="PRU00461"/>
    </source>
</evidence>
<feature type="repeat" description="LDL-receptor class B" evidence="18">
    <location>
        <begin position="2597"/>
        <end position="2623"/>
    </location>
</feature>
<gene>
    <name evidence="21" type="ORF">L596_010507</name>
</gene>
<comment type="caution">
    <text evidence="16">Lacks conserved residue(s) required for the propagation of feature annotation.</text>
</comment>
<feature type="disulfide bond" evidence="16">
    <location>
        <begin position="4408"/>
        <end position="4417"/>
    </location>
</feature>
<evidence type="ECO:0000256" key="17">
    <source>
        <dbReference type="PROSITE-ProRule" id="PRU00124"/>
    </source>
</evidence>
<feature type="disulfide bond" evidence="17">
    <location>
        <begin position="3099"/>
        <end position="3117"/>
    </location>
</feature>
<feature type="disulfide bond" evidence="17">
    <location>
        <begin position="1115"/>
        <end position="1127"/>
    </location>
</feature>
<feature type="disulfide bond" evidence="17">
    <location>
        <begin position="3157"/>
        <end position="3172"/>
    </location>
</feature>
<feature type="domain" description="EGF-like" evidence="20">
    <location>
        <begin position="4501"/>
        <end position="4537"/>
    </location>
</feature>
<feature type="domain" description="EGF-like" evidence="20">
    <location>
        <begin position="4656"/>
        <end position="4692"/>
    </location>
</feature>
<evidence type="ECO:0000256" key="10">
    <source>
        <dbReference type="ARBA" id="ARBA00023136"/>
    </source>
</evidence>
<feature type="disulfide bond" evidence="17">
    <location>
        <begin position="2937"/>
        <end position="2952"/>
    </location>
</feature>
<dbReference type="SMART" id="SM00192">
    <property type="entry name" value="LDLa"/>
    <property type="match status" value="31"/>
</dbReference>
<dbReference type="SUPFAM" id="SSF57196">
    <property type="entry name" value="EGF/Laminin"/>
    <property type="match status" value="2"/>
</dbReference>
<evidence type="ECO:0000256" key="7">
    <source>
        <dbReference type="ARBA" id="ARBA00022737"/>
    </source>
</evidence>
<feature type="disulfide bond" evidence="16">
    <location>
        <begin position="4505"/>
        <end position="4515"/>
    </location>
</feature>
<dbReference type="SMART" id="SM00135">
    <property type="entry name" value="LY"/>
    <property type="match status" value="28"/>
</dbReference>
<keyword evidence="14" id="KW-0325">Glycoprotein</keyword>
<feature type="disulfide bond" evidence="17">
    <location>
        <begin position="2791"/>
        <end position="2809"/>
    </location>
</feature>
<dbReference type="InterPro" id="IPR001881">
    <property type="entry name" value="EGF-like_Ca-bd_dom"/>
</dbReference>
<accession>A0A4U5PIP6</accession>
<feature type="disulfide bond" evidence="17">
    <location>
        <begin position="3704"/>
        <end position="3722"/>
    </location>
</feature>
<feature type="disulfide bond" evidence="17">
    <location>
        <begin position="2784"/>
        <end position="2796"/>
    </location>
</feature>
<dbReference type="PROSITE" id="PS01186">
    <property type="entry name" value="EGF_2"/>
    <property type="match status" value="4"/>
</dbReference>
<feature type="disulfide bond" evidence="17">
    <location>
        <begin position="3843"/>
        <end position="3858"/>
    </location>
</feature>
<dbReference type="OrthoDB" id="9990982at2759"/>
<feature type="disulfide bond" evidence="16">
    <location>
        <begin position="4758"/>
        <end position="4767"/>
    </location>
</feature>
<evidence type="ECO:0000256" key="4">
    <source>
        <dbReference type="ARBA" id="ARBA00022583"/>
    </source>
</evidence>
<dbReference type="FunFam" id="2.120.10.30:FF:000241">
    <property type="entry name" value="Low-density lipoprotein receptor-related protein 6"/>
    <property type="match status" value="4"/>
</dbReference>
<organism evidence="21 22">
    <name type="scientific">Steinernema carpocapsae</name>
    <name type="common">Entomopathogenic nematode</name>
    <dbReference type="NCBI Taxonomy" id="34508"/>
    <lineage>
        <taxon>Eukaryota</taxon>
        <taxon>Metazoa</taxon>
        <taxon>Ecdysozoa</taxon>
        <taxon>Nematoda</taxon>
        <taxon>Chromadorea</taxon>
        <taxon>Rhabditida</taxon>
        <taxon>Tylenchina</taxon>
        <taxon>Panagrolaimomorpha</taxon>
        <taxon>Strongyloidoidea</taxon>
        <taxon>Steinernematidae</taxon>
        <taxon>Steinernema</taxon>
    </lineage>
</organism>
<feature type="disulfide bond" evidence="17">
    <location>
        <begin position="1052"/>
        <end position="1067"/>
    </location>
</feature>
<dbReference type="InterPro" id="IPR000033">
    <property type="entry name" value="LDLR_classB_rpt"/>
</dbReference>
<dbReference type="EMBL" id="AZBU02000002">
    <property type="protein sequence ID" value="TKR96499.1"/>
    <property type="molecule type" value="Genomic_DNA"/>
</dbReference>
<evidence type="ECO:0000256" key="14">
    <source>
        <dbReference type="ARBA" id="ARBA00023180"/>
    </source>
</evidence>
<evidence type="ECO:0000256" key="6">
    <source>
        <dbReference type="ARBA" id="ARBA00022729"/>
    </source>
</evidence>
<feature type="repeat" description="LDL-receptor class B" evidence="18">
    <location>
        <begin position="1520"/>
        <end position="1562"/>
    </location>
</feature>
<feature type="disulfide bond" evidence="17">
    <location>
        <begin position="1222"/>
        <end position="1237"/>
    </location>
</feature>
<name>A0A4U5PIP6_STECR</name>
<feature type="repeat" description="LDL-receptor class B" evidence="18">
    <location>
        <begin position="835"/>
        <end position="878"/>
    </location>
</feature>
<dbReference type="GO" id="GO:0006897">
    <property type="term" value="P:endocytosis"/>
    <property type="evidence" value="ECO:0007669"/>
    <property type="project" value="UniProtKB-KW"/>
</dbReference>
<feature type="disulfide bond" evidence="17">
    <location>
        <begin position="3677"/>
        <end position="3692"/>
    </location>
</feature>
<dbReference type="SUPFAM" id="SSF63825">
    <property type="entry name" value="YWTD domain"/>
    <property type="match status" value="8"/>
</dbReference>
<proteinExistence type="inferred from homology"/>
<feature type="disulfide bond" evidence="16">
    <location>
        <begin position="4660"/>
        <end position="4670"/>
    </location>
</feature>
<dbReference type="SUPFAM" id="SSF57184">
    <property type="entry name" value="Growth factor receptor domain"/>
    <property type="match status" value="2"/>
</dbReference>
<dbReference type="PROSITE" id="PS00022">
    <property type="entry name" value="EGF_1"/>
    <property type="match status" value="7"/>
</dbReference>
<protein>
    <recommendedName>
        <fullName evidence="20">EGF-like domain-containing protein</fullName>
    </recommendedName>
</protein>
<feature type="repeat" description="LDL-receptor class B" evidence="18">
    <location>
        <begin position="1612"/>
        <end position="1656"/>
    </location>
</feature>
<keyword evidence="6" id="KW-0732">Signal</keyword>
<evidence type="ECO:0000256" key="5">
    <source>
        <dbReference type="ARBA" id="ARBA00022692"/>
    </source>
</evidence>
<dbReference type="Gene3D" id="2.120.10.30">
    <property type="entry name" value="TolB, C-terminal domain"/>
    <property type="match status" value="8"/>
</dbReference>
<feature type="disulfide bond" evidence="17">
    <location>
        <begin position="3924"/>
        <end position="3942"/>
    </location>
</feature>
<reference evidence="21 22" key="2">
    <citation type="journal article" date="2019" name="G3 (Bethesda)">
        <title>Hybrid Assembly of the Genome of the Entomopathogenic Nematode Steinernema carpocapsae Identifies the X-Chromosome.</title>
        <authorList>
            <person name="Serra L."/>
            <person name="Macchietto M."/>
            <person name="Macias-Munoz A."/>
            <person name="McGill C.J."/>
            <person name="Rodriguez I.M."/>
            <person name="Rodriguez B."/>
            <person name="Murad R."/>
            <person name="Mortazavi A."/>
        </authorList>
    </citation>
    <scope>NUCLEOTIDE SEQUENCE [LARGE SCALE GENOMIC DNA]</scope>
    <source>
        <strain evidence="21 22">ALL</strain>
    </source>
</reference>
<evidence type="ECO:0000256" key="12">
    <source>
        <dbReference type="ARBA" id="ARBA00023170"/>
    </source>
</evidence>
<evidence type="ECO:0000256" key="11">
    <source>
        <dbReference type="ARBA" id="ARBA00023157"/>
    </source>
</evidence>
<keyword evidence="13" id="KW-0168">Coated pit</keyword>
<dbReference type="InterPro" id="IPR056588">
    <property type="entry name" value="EGF_LRP2"/>
</dbReference>
<comment type="caution">
    <text evidence="21">The sequence shown here is derived from an EMBL/GenBank/DDBJ whole genome shotgun (WGS) entry which is preliminary data.</text>
</comment>
<feature type="disulfide bond" evidence="17">
    <location>
        <begin position="3716"/>
        <end position="3731"/>
    </location>
</feature>
<feature type="disulfide bond" evidence="17">
    <location>
        <begin position="2882"/>
        <end position="2897"/>
    </location>
</feature>
<feature type="disulfide bond" evidence="17">
    <location>
        <begin position="1122"/>
        <end position="1140"/>
    </location>
</feature>
<dbReference type="GO" id="GO:0005905">
    <property type="term" value="C:clathrin-coated pit"/>
    <property type="evidence" value="ECO:0007669"/>
    <property type="project" value="UniProtKB-KW"/>
</dbReference>
<dbReference type="Gene3D" id="4.10.400.10">
    <property type="entry name" value="Low-density Lipoprotein Receptor"/>
    <property type="match status" value="30"/>
</dbReference>
<feature type="disulfide bond" evidence="17">
    <location>
        <begin position="1134"/>
        <end position="1149"/>
    </location>
</feature>
<dbReference type="PRINTS" id="PR00261">
    <property type="entry name" value="LDLRECEPTOR"/>
</dbReference>
<dbReference type="Gene3D" id="2.10.25.10">
    <property type="entry name" value="Laminin"/>
    <property type="match status" value="9"/>
</dbReference>
<feature type="disulfide bond" evidence="16">
    <location>
        <begin position="4470"/>
        <end position="4487"/>
    </location>
</feature>
<feature type="transmembrane region" description="Helical" evidence="19">
    <location>
        <begin position="4820"/>
        <end position="4843"/>
    </location>
</feature>
<keyword evidence="11 16" id="KW-1015">Disulfide bond</keyword>
<evidence type="ECO:0000259" key="20">
    <source>
        <dbReference type="PROSITE" id="PS50026"/>
    </source>
</evidence>
<evidence type="ECO:0000256" key="8">
    <source>
        <dbReference type="ARBA" id="ARBA00022837"/>
    </source>
</evidence>
<feature type="disulfide bond" evidence="17">
    <location>
        <begin position="3137"/>
        <end position="3149"/>
    </location>
</feature>
<dbReference type="Proteomes" id="UP000298663">
    <property type="component" value="Unassembled WGS sequence"/>
</dbReference>
<dbReference type="InterPro" id="IPR002172">
    <property type="entry name" value="LDrepeatLR_classA_rpt"/>
</dbReference>
<feature type="disulfide bond" evidence="17">
    <location>
        <begin position="1262"/>
        <end position="1277"/>
    </location>
</feature>
<comment type="similarity">
    <text evidence="2">Belongs to the LDLR family.</text>
</comment>
<feature type="disulfide bond" evidence="17">
    <location>
        <begin position="3004"/>
        <end position="3022"/>
    </location>
</feature>
<dbReference type="SMART" id="SM00179">
    <property type="entry name" value="EGF_CA"/>
    <property type="match status" value="7"/>
</dbReference>
<evidence type="ECO:0000313" key="22">
    <source>
        <dbReference type="Proteomes" id="UP000298663"/>
    </source>
</evidence>
<evidence type="ECO:0000313" key="21">
    <source>
        <dbReference type="EMBL" id="TKR96499.1"/>
    </source>
</evidence>
<evidence type="ECO:0000256" key="3">
    <source>
        <dbReference type="ARBA" id="ARBA00022536"/>
    </source>
</evidence>
<dbReference type="GO" id="GO:0005509">
    <property type="term" value="F:calcium ion binding"/>
    <property type="evidence" value="ECO:0007669"/>
    <property type="project" value="InterPro"/>
</dbReference>
<feature type="disulfide bond" evidence="16">
    <location>
        <begin position="4682"/>
        <end position="4691"/>
    </location>
</feature>
<dbReference type="GO" id="GO:0005041">
    <property type="term" value="F:low-density lipoprotein particle receptor activity"/>
    <property type="evidence" value="ECO:0007669"/>
    <property type="project" value="TreeGrafter"/>
</dbReference>
<dbReference type="CDD" id="cd00112">
    <property type="entry name" value="LDLa"/>
    <property type="match status" value="27"/>
</dbReference>
<dbReference type="GO" id="GO:0005886">
    <property type="term" value="C:plasma membrane"/>
    <property type="evidence" value="ECO:0007669"/>
    <property type="project" value="TreeGrafter"/>
</dbReference>
<dbReference type="PANTHER" id="PTHR22722:SF5">
    <property type="entry name" value="LOW-DENSITY LIPOPROTEIN RECEPTOR-RELATED PROTEIN 1B"/>
    <property type="match status" value="1"/>
</dbReference>
<feature type="domain" description="EGF-like" evidence="20">
    <location>
        <begin position="4385"/>
        <end position="4418"/>
    </location>
</feature>
<dbReference type="InterPro" id="IPR011042">
    <property type="entry name" value="6-blade_b-propeller_TolB-like"/>
</dbReference>
<feature type="disulfide bond" evidence="17">
    <location>
        <begin position="3092"/>
        <end position="3104"/>
    </location>
</feature>
<keyword evidence="22" id="KW-1185">Reference proteome</keyword>
<sequence>MQRDALKPLIAFMATLPSKLSKVIYSTGAEVMILFWFTLAACSATSLLDFDPVFGTDINSHCPTGEMYCDEEATDTGKCIPLKWRCDGEFDCVDKSDEPPDCPIRDCKQGEFRCELTHLCIPTSYRCDREFDCGRTNTGQFDPSDEFNEACTEPFEKCPPGTHRCAYHPTCIPYEKFCDHQADCPDSSDEHDECHKPMFADKQNQTCQYGAISVYGEGTVCFCPPGKVHSDATGCVDENECDREMDGFAPICQQHCKNLITEKAGDKGYECSCDPGYKLIDNKWCQGTNVPENEEATGFFVTPSEIVHRTFYNKTSENSQVIDRIVDRTGIIGMPMAIDHRSRRLCWIKSVFNPTSKDRNQDLECVKIEADGKFGDKVLFQPQFDLSGVSAIQYDWVGHNWYFLDFIYRRIFMCDDTTMQKCITVRKEGIEKPEAMYVDPSAGFIFYAEKSNKRSGVWRLNMDGTDPVYMTPGGVLEPKVLAGDPGSKTIYWVDTYLQYLMAKDYFNRFQKRVIFSSRLKGVSSIAFIDTSIYAIDVSEKLLEFNALGDASQQLKSHDLSTDMLKTEALLVFHRKQQPDVSHPCQEGNGACQHFCIPSYDHVIDNVTNQLTSTAKAICRCAMGYILNSDNKCSKNEDKKIPLLLYGSTRPGTLAAIRMDDIASTGTQNSTHHNLPTGIIPVVNLRRLTAIGLDISKEELYYSDSKNYTIFKRNVYDGEPKTIINEGIQNVEGLAIDWTSRTIYWTDQGLLQVMAARLDNPSIRKTIAKDDMTNPRAIVVYPEKGFIFWSDWSEAYDYDSEQGKIERSALDGSYRLTIVSKNVHWPNGMALDTMNDWLYWCDAYEKRIERVRFNGTGRQVIIQGTVLNHPYGIAIHKDILFWSEHRQSVIKRATIAEDGNMTSGIVTIFNDSAPIFELHVYSSELQTATTPCSQDNGGCEHFCVFTNCKDLLGCKPVECSCADGYYVDENDKRKCHLNENHVSPSVCDSNTHFVCKRNKKCIEKDHVCDGDDDCGDASDEDSGPGGVCENFKCSHEQFLCKSSNQCIDKNWVCDREADCRSGEDEANCEVGTVCPKDKFQCEITKRCLPNVFRCDGLVDCGREDSSDEVGCERKECDPKYFQCVNGKCITMAMVCDGHIDCRDGSDEIKCHDGCSHREFKCFENGPCLNNYFKCDGIPDCPDGSDEAPEHCPNATVKWHEDCKYINEFRCKTGDQCVRKAFQCDGQEDCLDGSDEHNCPNITCPHDKFACVDHSRCIPTSFVCDGYQDCEDNSDETLCMDNKPEFANIRMLLSGRCQTPWLTCPKTGSRFLQCLSPEKVCDGTPDCDHGEDEGPSCEEKMCRNESCAHLCYNRPGGFACGCREGYALHPDKRNCVKDDPCAFGTCSQLCEKQGARRYCYCADHFTMTADKFTCKATDLEQPYLIFTNRHEIRMNSLRKSGKNAPGRGYYTVSVPSLTQLRNTIALDYYYEGPGELTLFWSDIAYDKIYKGKLRHGVITDVEPVVSFGIWTAEGIAVDWMGMNVYWVDSLLDMIQVTNFNGTASTTVLSGNMHSLRALALDPGKGFMFWTDWEEGNARIERATMAGNDRKIIIEVSKLVNSGWPNGLTCDFIAERIYWIDAKSDSIYSATYDGKDLRLVLRDIVHLAHPFAISVFENHVYWTDWRVTAIYRANKWNGTSIALIESSPSQPFDMKVVHKTRQPRSVKNPCANNGGCSHLCLIESQTERRCACPHMMTLEAAEKPTQCLHVNQTLITASTEAIYAIDMDYPHSSVFPVVAGKNEDKITAIAADPVNMDLFWVDEFTSSIKKMHIESGNHRDSFAVRGDVVNCYGMDVDGRLGVVYYTGWVNTSTDQRAWIGVANASGSYRQTIIDARTQKDLRQPNDLVLDLSRGEMYWLDFGYHPPALFKSMMDGRKMTRIIVDSSDGSATENAFSLTLSKKRLMWTQPQLKLTRVLELSAKPKLYTVDYANDADARPTLVVTDDNGGEIIFYDSRSGNITARMLSQNLVAGGKAFKLRSSQRVLKHNNPDLISMKIFDRETIEESGEDKKCAKLKCDHLCIRSGQERKCLCSEGYNRVNGICTPPKKMLVYTATSSSVFMVSIDQNTEKIPFRMVIPSQLLSLSPKWIATDVNRNRIFIIDAKNNDLWMIENDLHVAKKVISGGSARLTGLAVDPVTGYLYIGSQLPGRLPTSAISLVSPDIEDLESKIAILPNDTAYHIFVDSKHDAGYLFWLSTQGVKRSRLDGSDQKLIYTSAKLSLMNLDNDSKRILVFFEGTNELISVNYDGEEKHTMAESSVKYQAMTVIDQTVYYFLNNKLYSSKIKTDGTLSVDTKVVQNASTVVKHFTILNGELKGKDINPCSKNNGGCEQICFYMGKKEGARCGCSFSRLKNDKKTCEQYKSFIAYSRGPSIHFAGIVPTDTPKSISFDAYEETATVENGLKPIFSQDIVRNAVGLTADVERYQLIFSDVETQRIVAVKYDSSEHFIVAKDVGIVEGIAFDPSNRDVYFTSGRNIMRVSVYSTDIQQYPQQAKTLLRLGEFDRPRGIAVDPCRMYIYYTNWRDDFPSIERVFFSGYKRERIIVTDIRTPNSITIDFLAGKLYWSDAKLDKIERTDMDGTNREIVVAAKSGNRSFGQPQHPFGLSVHGDYLYYTDWAYRAVVMVNKLSGIGQTALSANFTEQPLGIVVVSEDAAKCGDDACSRNDLECEDVCRMTASGKPHCACNGDRTLNPDGKTCSGEAFAECGMDEFTCTSTGRCIPYDETCDGVEECPNGEDEATEFCAYRICREGYFPCGNGRCIHNSKRCDKLNDCGGYEDEVNCVCKKDEFRCKNGQCIDLKYRCDRNQHCQDASDEMGCSKIDCTSEGSNMVNCGRTTQCIDVKWFCDGNNDCWDNWDEADCPQYITKTRQSVYKPMKVLNCSAMHHTCESTGTCLPMSWVCDGHPDCATGSDEKNCEHTCDKEFEFVCQKDKKCIDAQKRCNGKPDCEDGSDEMECEEKCDQSKFFRCSNNKCIPKGWRCDGTDDCMDSKRGVSSDEEGCDPSKPLIHTQCKPWQFRCNSSTISELICIPRRHFCDGEKDCDDGSDEPSICAHNTCLGSEFRCSSGQCVHLNWTCNGIPDCSDQSDEADVLCRSIRPHDKCPVNQFQCDNGVCLVNETLLCDKKNDCGDWSDEKLCSIDECMRDMPCAEICEDQKIGYTCSCSPGKRLLEDLRSCEEENACYGHNCTQICDPIGPTYRCVCEPGYELGPDLRTCRHADKLTPEILVVNRRSIRRFTIDGRSKGMILANMSNGVAVDYDYASQTAFWTDITETISMLGSTSLHGAKNHYRVLTGISASSPDGIAVDWIGKNVYWCDKDADSISVADMSGLYSKTLLKGNPLQDPRAIVVDPQAKVLFWSDWGDMPHIGKMNMDGQHQALLITTSLKWPNALAVDTIQARLYWGDAHLDYIASCDYMGNNRRLVIYKSVKHIFGLSIFEDYIYWTDWTKKTVERAHKLSGKHRKTIIEFDVYRPMGIKIVHPLLQLSHKGSHVHHPCNTPGRCDNMCVPSEEEENFACLCSKGFKLENGKCVSDCNPTDFVCHKTYKCIPFYWKCDGQNDCGSNEDEPDDCPAFHCEQGEMACKQKAGNSTSVCVTYDKICDGTKDCPLNDDEDKELCSQYTCLEGQYKCPSSNKCISGTQICDKNNDCDDGSDEMDCESRQCPVHNFRCTTGKCIPFSWKCDGQKDCSDGADEDGCPVKGVCLPKQFSCKSDGRCIPLSYICDGDDDCHDASDEEDCGSEDLTPAQLCSTPDMLVCKDGLSCFTSSQKCDGQYNCIDMSDETNCHVCSNSSFTCGNPSSKCIDMKNVCDGTIDCADESDEIYCSCSGNDRIGDNSNSFRCYDSTKSATSSSYCVNKDHVCDGIQHCPNGHDESDAVCARHQCPEGYLKCKNGRCYPYSGYCDGVPDCQDESDEDTHMCERHCGKDSFKCANGRCIHKAFKCLMNGIGGCGDGSDCHDGNHYSPQADFHCETFGKCSQKCSLHSPDKGSIGYKCYCDDGYIRNGTSCKSNDPRKAEAVMVDGRLIRMLKPKKTGKGVEITTMILSQIIVDFDFYSDDGENVTYVWVDHSYGSYLKKGSLDEMLKKNERVKRETQSHTETLFPHARTNIAVDHVNKNVYSTAEIMEGKLLIYRAPLRDLSRRDLIHNENGLAITSLAVDPESSKLCWAETRPLAAIVCIPTNAIGHKAYLVRYAIYEPTSMVIDVPNRRLYWADVIKGTIESVLMNGKDRVVVKKYGYQNGILHDRPFAIDVFEDNLYVIGKPNGTVWKIHKFGSKEETTVKKVQVLSSAGKLKMVHPLKRYVRPDFDLYPCANYPCNNEACITLNGSAYECICPQRFQVYYNGKCIRSPFETSRCRYGSQCFNGGKCQANTCSCPAGFTGVKCEKTPCTDYCVGNQNGQNHTCRLEVTDSEIIPKCDCSLEFAGRRCERYKCAGMCGAHGVCHIDHMTGFPKCKCDIGWGGKDCEEKLDVCHSFCFNGGRCMQTVSGVPYCECPDGYRGRRCENCVTVNTADEIVCLNGGRCKSRDRCVCPLGYSGSNCSKDLCEGYCMNGGSCIRKIPRIALTQENHRIACECLPGYSGLQCEHDACSKNYCQNGGICKHHKNGTVTCDCPSKFQGKQCEKKRPCQDYCLNESECFDKSNLEWGCLCHENYRGDMCDQFDACGGCENSGLCHLDEIRGPVCKCPKGLTGHRCQFISAMNCGELDCMNDGFCATLTNGRPFCNCYVGWDGLICSEPSCSGYCYDKNSSCYMVNGKPHCKCSESGYVGERCQYQNSVLRPFEEPNPIHYITIACSLMAIFGTMFLIAFVVHRVKQNAQFKHARMNEEPADAHMDEFNNPAFLAGGEDDATEVTNFTNPMYENVYNDTVTSDAGTIIKPNAQAEERGLLKNEEA</sequence>
<keyword evidence="4" id="KW-0254">Endocytosis</keyword>
<dbReference type="Pfam" id="PF00008">
    <property type="entry name" value="EGF"/>
    <property type="match status" value="1"/>
</dbReference>
<dbReference type="Pfam" id="PF24468">
    <property type="entry name" value="EGF_LRP2"/>
    <property type="match status" value="1"/>
</dbReference>
<dbReference type="InterPro" id="IPR000742">
    <property type="entry name" value="EGF"/>
</dbReference>
<feature type="disulfide bond" evidence="17">
    <location>
        <begin position="3757"/>
        <end position="3772"/>
    </location>
</feature>
<feature type="disulfide bond" evidence="17">
    <location>
        <begin position="3804"/>
        <end position="3819"/>
    </location>
</feature>
<keyword evidence="8" id="KW-0106">Calcium</keyword>
<feature type="repeat" description="LDL-receptor class B" evidence="18">
    <location>
        <begin position="740"/>
        <end position="783"/>
    </location>
</feature>
<feature type="disulfide bond" evidence="17">
    <location>
        <begin position="2839"/>
        <end position="2854"/>
    </location>
</feature>
<feature type="disulfide bond" evidence="16">
    <location>
        <begin position="4466"/>
        <end position="4476"/>
    </location>
</feature>
<dbReference type="InterPro" id="IPR051221">
    <property type="entry name" value="LDLR-related"/>
</dbReference>